<evidence type="ECO:0000313" key="3">
    <source>
        <dbReference type="Proteomes" id="UP001232343"/>
    </source>
</evidence>
<dbReference type="EMBL" id="JAUSUO010000003">
    <property type="protein sequence ID" value="MDQ0343054.1"/>
    <property type="molecule type" value="Genomic_DNA"/>
</dbReference>
<evidence type="ECO:0000259" key="1">
    <source>
        <dbReference type="Pfam" id="PF01636"/>
    </source>
</evidence>
<dbReference type="InterPro" id="IPR002575">
    <property type="entry name" value="Aminoglycoside_PTrfase"/>
</dbReference>
<dbReference type="Proteomes" id="UP001232343">
    <property type="component" value="Unassembled WGS sequence"/>
</dbReference>
<accession>A0ABU0D3U7</accession>
<proteinExistence type="predicted"/>
<evidence type="ECO:0000313" key="2">
    <source>
        <dbReference type="EMBL" id="MDQ0343054.1"/>
    </source>
</evidence>
<dbReference type="Gene3D" id="1.20.58.840">
    <property type="match status" value="1"/>
</dbReference>
<dbReference type="Gene3D" id="3.30.200.20">
    <property type="entry name" value="Phosphorylase Kinase, domain 1"/>
    <property type="match status" value="1"/>
</dbReference>
<dbReference type="SUPFAM" id="SSF56112">
    <property type="entry name" value="Protein kinase-like (PK-like)"/>
    <property type="match status" value="1"/>
</dbReference>
<keyword evidence="3" id="KW-1185">Reference proteome</keyword>
<gene>
    <name evidence="2" type="ORF">J2S14_001868</name>
</gene>
<organism evidence="2 3">
    <name type="scientific">Lederbergia wuyishanensis</name>
    <dbReference type="NCBI Taxonomy" id="1347903"/>
    <lineage>
        <taxon>Bacteria</taxon>
        <taxon>Bacillati</taxon>
        <taxon>Bacillota</taxon>
        <taxon>Bacilli</taxon>
        <taxon>Bacillales</taxon>
        <taxon>Bacillaceae</taxon>
        <taxon>Lederbergia</taxon>
    </lineage>
</organism>
<name>A0ABU0D3U7_9BACI</name>
<dbReference type="Pfam" id="PF01636">
    <property type="entry name" value="APH"/>
    <property type="match status" value="1"/>
</dbReference>
<sequence length="338" mass="39451">MKQAHHISQNKILQLIHTYYGFLPDSISFIPFGDKSYSYKIRCMNGNTFYLKLLDKKIQQEAITQTSYYLPLLTELHEKDLYPPANYPILTKENRNKIEIEEIVLVLFPWINGPTLADSYPLTESYIRQIAQLLAELHLTTSKISSDIHLPAETFNVEFLDELSTFVKTLRQRPAPSELVNIIAPKEKGIISLIMQIKKLSNTIKNKHFPFVICHGDLWGGNLIQSPSGLRVIDWESVILAPMERELANYITQMPITFIQAYEEKMESRVNPNIDLLRFFSYRTQLHNLYSWLKNLLVHQLDEEQQFNDIDMIKNHCLNRWDGIEEGLQKLEKKVGER</sequence>
<comment type="caution">
    <text evidence="2">The sequence shown here is derived from an EMBL/GenBank/DDBJ whole genome shotgun (WGS) entry which is preliminary data.</text>
</comment>
<dbReference type="RefSeq" id="WP_244681389.1">
    <property type="nucleotide sequence ID" value="NZ_JALIRM010000005.1"/>
</dbReference>
<dbReference type="InterPro" id="IPR011009">
    <property type="entry name" value="Kinase-like_dom_sf"/>
</dbReference>
<reference evidence="2 3" key="1">
    <citation type="submission" date="2023-07" db="EMBL/GenBank/DDBJ databases">
        <title>Genomic Encyclopedia of Type Strains, Phase IV (KMG-IV): sequencing the most valuable type-strain genomes for metagenomic binning, comparative biology and taxonomic classification.</title>
        <authorList>
            <person name="Goeker M."/>
        </authorList>
    </citation>
    <scope>NUCLEOTIDE SEQUENCE [LARGE SCALE GENOMIC DNA]</scope>
    <source>
        <strain evidence="2 3">DSM 27848</strain>
    </source>
</reference>
<protein>
    <submittedName>
        <fullName evidence="2">Thiamine kinase-like enzyme</fullName>
    </submittedName>
</protein>
<dbReference type="Gene3D" id="1.10.510.10">
    <property type="entry name" value="Transferase(Phosphotransferase) domain 1"/>
    <property type="match status" value="1"/>
</dbReference>
<feature type="domain" description="Aminoglycoside phosphotransferase" evidence="1">
    <location>
        <begin position="69"/>
        <end position="252"/>
    </location>
</feature>